<name>A0AA39IHQ3_9BILA</name>
<dbReference type="SUPFAM" id="SSF56436">
    <property type="entry name" value="C-type lectin-like"/>
    <property type="match status" value="1"/>
</dbReference>
<dbReference type="PROSITE" id="PS50041">
    <property type="entry name" value="C_TYPE_LECTIN_2"/>
    <property type="match status" value="1"/>
</dbReference>
<keyword evidence="1" id="KW-1015">Disulfide bond</keyword>
<evidence type="ECO:0000313" key="5">
    <source>
        <dbReference type="Proteomes" id="UP001175271"/>
    </source>
</evidence>
<reference evidence="4" key="1">
    <citation type="submission" date="2023-06" db="EMBL/GenBank/DDBJ databases">
        <title>Genomic analysis of the entomopathogenic nematode Steinernema hermaphroditum.</title>
        <authorList>
            <person name="Schwarz E.M."/>
            <person name="Heppert J.K."/>
            <person name="Baniya A."/>
            <person name="Schwartz H.T."/>
            <person name="Tan C.-H."/>
            <person name="Antoshechkin I."/>
            <person name="Sternberg P.W."/>
            <person name="Goodrich-Blair H."/>
            <person name="Dillman A.R."/>
        </authorList>
    </citation>
    <scope>NUCLEOTIDE SEQUENCE</scope>
    <source>
        <strain evidence="4">PS9179</strain>
        <tissue evidence="4">Whole animal</tissue>
    </source>
</reference>
<evidence type="ECO:0000256" key="1">
    <source>
        <dbReference type="ARBA" id="ARBA00023157"/>
    </source>
</evidence>
<dbReference type="Pfam" id="PF00059">
    <property type="entry name" value="Lectin_C"/>
    <property type="match status" value="1"/>
</dbReference>
<keyword evidence="5" id="KW-1185">Reference proteome</keyword>
<dbReference type="AlphaFoldDB" id="A0AA39IHQ3"/>
<dbReference type="Gene3D" id="3.10.100.10">
    <property type="entry name" value="Mannose-Binding Protein A, subunit A"/>
    <property type="match status" value="1"/>
</dbReference>
<comment type="caution">
    <text evidence="4">The sequence shown here is derived from an EMBL/GenBank/DDBJ whole genome shotgun (WGS) entry which is preliminary data.</text>
</comment>
<evidence type="ECO:0000259" key="3">
    <source>
        <dbReference type="PROSITE" id="PS50041"/>
    </source>
</evidence>
<organism evidence="4 5">
    <name type="scientific">Steinernema hermaphroditum</name>
    <dbReference type="NCBI Taxonomy" id="289476"/>
    <lineage>
        <taxon>Eukaryota</taxon>
        <taxon>Metazoa</taxon>
        <taxon>Ecdysozoa</taxon>
        <taxon>Nematoda</taxon>
        <taxon>Chromadorea</taxon>
        <taxon>Rhabditida</taxon>
        <taxon>Tylenchina</taxon>
        <taxon>Panagrolaimomorpha</taxon>
        <taxon>Strongyloidoidea</taxon>
        <taxon>Steinernematidae</taxon>
        <taxon>Steinernema</taxon>
    </lineage>
</organism>
<protein>
    <recommendedName>
        <fullName evidence="3">C-type lectin domain-containing protein</fullName>
    </recommendedName>
</protein>
<evidence type="ECO:0000313" key="4">
    <source>
        <dbReference type="EMBL" id="KAK0423791.1"/>
    </source>
</evidence>
<dbReference type="PANTHER" id="PTHR22991">
    <property type="entry name" value="PROTEIN CBG13490"/>
    <property type="match status" value="1"/>
</dbReference>
<accession>A0AA39IHQ3</accession>
<dbReference type="InterPro" id="IPR016186">
    <property type="entry name" value="C-type_lectin-like/link_sf"/>
</dbReference>
<keyword evidence="2" id="KW-0732">Signal</keyword>
<dbReference type="EMBL" id="JAUCMV010000001">
    <property type="protein sequence ID" value="KAK0423791.1"/>
    <property type="molecule type" value="Genomic_DNA"/>
</dbReference>
<feature type="signal peptide" evidence="2">
    <location>
        <begin position="1"/>
        <end position="16"/>
    </location>
</feature>
<dbReference type="InterPro" id="IPR050976">
    <property type="entry name" value="Snaclec"/>
</dbReference>
<feature type="chain" id="PRO_5041414523" description="C-type lectin domain-containing protein" evidence="2">
    <location>
        <begin position="17"/>
        <end position="161"/>
    </location>
</feature>
<dbReference type="Proteomes" id="UP001175271">
    <property type="component" value="Unassembled WGS sequence"/>
</dbReference>
<gene>
    <name evidence="4" type="ORF">QR680_008335</name>
</gene>
<proteinExistence type="predicted"/>
<feature type="domain" description="C-type lectin" evidence="3">
    <location>
        <begin position="28"/>
        <end position="145"/>
    </location>
</feature>
<dbReference type="CDD" id="cd00037">
    <property type="entry name" value="CLECT"/>
    <property type="match status" value="1"/>
</dbReference>
<sequence length="161" mass="17862">MKLPTFLLLLFSLSLAQECPSGAIPNSDSTKCFHLIPTKADFVVADQTCRLIGGNLASIGNSADNNLIQNMFFQWKLVDESLTRAWIGGNNLLTYGDWKWTDGELFDYVGFDSRKPKILGFNCLSIEAGPWMPTECFKKQPFVCSTKLQKPANCSASSSHQ</sequence>
<dbReference type="InterPro" id="IPR016187">
    <property type="entry name" value="CTDL_fold"/>
</dbReference>
<evidence type="ECO:0000256" key="2">
    <source>
        <dbReference type="SAM" id="SignalP"/>
    </source>
</evidence>
<dbReference type="PANTHER" id="PTHR22991:SF40">
    <property type="entry name" value="PROTEIN CBG13490"/>
    <property type="match status" value="1"/>
</dbReference>
<dbReference type="SMART" id="SM00034">
    <property type="entry name" value="CLECT"/>
    <property type="match status" value="1"/>
</dbReference>
<dbReference type="InterPro" id="IPR001304">
    <property type="entry name" value="C-type_lectin-like"/>
</dbReference>